<evidence type="ECO:0000256" key="6">
    <source>
        <dbReference type="ARBA" id="ARBA00022847"/>
    </source>
</evidence>
<dbReference type="EMBL" id="CP129674">
    <property type="protein sequence ID" value="XDS44228.1"/>
    <property type="molecule type" value="Genomic_DNA"/>
</dbReference>
<evidence type="ECO:0000256" key="7">
    <source>
        <dbReference type="ARBA" id="ARBA00022989"/>
    </source>
</evidence>
<dbReference type="PANTHER" id="PTHR43045">
    <property type="entry name" value="SHIKIMATE TRANSPORTER"/>
    <property type="match status" value="1"/>
</dbReference>
<comment type="similarity">
    <text evidence="2">Belongs to the major facilitator superfamily. Metabolite:H+ Symporter (MHS) family (TC 2.A.1.6) family.</text>
</comment>
<dbReference type="AlphaFoldDB" id="A0AB39U5L6"/>
<feature type="transmembrane region" description="Helical" evidence="11">
    <location>
        <begin position="204"/>
        <end position="223"/>
    </location>
</feature>
<comment type="subcellular location">
    <subcellularLocation>
        <location evidence="1">Cell membrane</location>
        <topology evidence="1">Multi-pass membrane protein</topology>
    </subcellularLocation>
</comment>
<protein>
    <recommendedName>
        <fullName evidence="10">Putative proline/betaine transporter</fullName>
    </recommendedName>
</protein>
<keyword evidence="8 11" id="KW-0472">Membrane</keyword>
<evidence type="ECO:0000256" key="11">
    <source>
        <dbReference type="SAM" id="Phobius"/>
    </source>
</evidence>
<reference evidence="13" key="1">
    <citation type="submission" date="2023-07" db="EMBL/GenBank/DDBJ databases">
        <title>Bifidobacterium aquikefiriaerophilum sp. nov. and Bifidobacterium eccum sp. nov., isolated from water kefir.</title>
        <authorList>
            <person name="Breselge S."/>
            <person name="Bellassi P."/>
            <person name="Barcenilla C."/>
            <person name="Alvarez-Ordonez A."/>
            <person name="Morelli L."/>
            <person name="Cotter P.D."/>
        </authorList>
    </citation>
    <scope>NUCLEOTIDE SEQUENCE</scope>
    <source>
        <strain evidence="13">WK041_4_12</strain>
    </source>
</reference>
<feature type="transmembrane region" description="Helical" evidence="11">
    <location>
        <begin position="349"/>
        <end position="377"/>
    </location>
</feature>
<dbReference type="Gene3D" id="1.20.1250.20">
    <property type="entry name" value="MFS general substrate transporter like domains"/>
    <property type="match status" value="2"/>
</dbReference>
<evidence type="ECO:0000259" key="12">
    <source>
        <dbReference type="PROSITE" id="PS50850"/>
    </source>
</evidence>
<evidence type="ECO:0000256" key="5">
    <source>
        <dbReference type="ARBA" id="ARBA00022692"/>
    </source>
</evidence>
<feature type="transmembrane region" description="Helical" evidence="11">
    <location>
        <begin position="414"/>
        <end position="435"/>
    </location>
</feature>
<dbReference type="KEGG" id="baqk:QN215_08155"/>
<accession>A0AB39U5L6</accession>
<keyword evidence="4" id="KW-1003">Cell membrane</keyword>
<gene>
    <name evidence="13" type="ORF">QN215_08155</name>
</gene>
<evidence type="ECO:0000256" key="2">
    <source>
        <dbReference type="ARBA" id="ARBA00008240"/>
    </source>
</evidence>
<feature type="transmembrane region" description="Helical" evidence="11">
    <location>
        <begin position="43"/>
        <end position="62"/>
    </location>
</feature>
<dbReference type="GO" id="GO:0005886">
    <property type="term" value="C:plasma membrane"/>
    <property type="evidence" value="ECO:0007669"/>
    <property type="project" value="UniProtKB-SubCell"/>
</dbReference>
<dbReference type="RefSeq" id="WP_369343820.1">
    <property type="nucleotide sequence ID" value="NZ_CP129674.1"/>
</dbReference>
<dbReference type="PANTHER" id="PTHR43045:SF1">
    <property type="entry name" value="SHIKIMATE TRANSPORTER"/>
    <property type="match status" value="1"/>
</dbReference>
<dbReference type="PROSITE" id="PS00217">
    <property type="entry name" value="SUGAR_TRANSPORT_2"/>
    <property type="match status" value="1"/>
</dbReference>
<keyword evidence="5 11" id="KW-0812">Transmembrane</keyword>
<feature type="transmembrane region" description="Helical" evidence="11">
    <location>
        <begin position="128"/>
        <end position="147"/>
    </location>
</feature>
<keyword evidence="6" id="KW-0769">Symport</keyword>
<organism evidence="13">
    <name type="scientific">Bifidobacterium aquikefiricola</name>
    <dbReference type="NCBI Taxonomy" id="3059038"/>
    <lineage>
        <taxon>Bacteria</taxon>
        <taxon>Bacillati</taxon>
        <taxon>Actinomycetota</taxon>
        <taxon>Actinomycetes</taxon>
        <taxon>Bifidobacteriales</taxon>
        <taxon>Bifidobacteriaceae</taxon>
        <taxon>Bifidobacterium</taxon>
    </lineage>
</organism>
<feature type="domain" description="Major facilitator superfamily (MFS) profile" evidence="12">
    <location>
        <begin position="31"/>
        <end position="444"/>
    </location>
</feature>
<dbReference type="InterPro" id="IPR005829">
    <property type="entry name" value="Sugar_transporter_CS"/>
</dbReference>
<dbReference type="SUPFAM" id="SSF103473">
    <property type="entry name" value="MFS general substrate transporter"/>
    <property type="match status" value="1"/>
</dbReference>
<name>A0AB39U5L6_9BIFI</name>
<evidence type="ECO:0000256" key="10">
    <source>
        <dbReference type="ARBA" id="ARBA00039918"/>
    </source>
</evidence>
<sequence>MANATSITTQPAEVEIGESGVKVDDTVAKKASLASFVGTAMEWYDFYLFSTASALVFGSQFFTGENAWVALMSSFATFAIGFIARPIGGVFFGILGDRVGRKSVLLITVIGIGGVTALIGLLPTEAQIGIWAPTLLATLRFLQGLAVGGEWSGAVTYATEHAPKNQRAWYAVLPQFGSPFGTILSSGAFYMTAALSSNEFFEQWGWRIPFLFAIPLLIIAFYIRKHMEESPVFQKIEDNKEIEKTPLIQVFKLRFPQILIGFFISLVGIGGFYIVTTFFQSYGKTTLGINTDVLLFASMIGALGEALVLWIGGKLGTKYGPSKVAVYGALSAAICAFPIFLMLSTKNTVLIVIAMTLGYMTCSFSYAAQGAMLTALFPANLRLSGVSSATNIGAIFSGFMPLIATALVGSAGGAWWPAAVLLIVISAFTIFGSILTPRLSIRETGIKY</sequence>
<evidence type="ECO:0000256" key="3">
    <source>
        <dbReference type="ARBA" id="ARBA00022448"/>
    </source>
</evidence>
<dbReference type="GO" id="GO:0015293">
    <property type="term" value="F:symporter activity"/>
    <property type="evidence" value="ECO:0007669"/>
    <property type="project" value="UniProtKB-KW"/>
</dbReference>
<dbReference type="FunFam" id="1.20.1250.20:FF:000001">
    <property type="entry name" value="Dicarboxylate MFS transporter"/>
    <property type="match status" value="1"/>
</dbReference>
<dbReference type="InterPro" id="IPR020846">
    <property type="entry name" value="MFS_dom"/>
</dbReference>
<evidence type="ECO:0000256" key="8">
    <source>
        <dbReference type="ARBA" id="ARBA00023136"/>
    </source>
</evidence>
<dbReference type="InterPro" id="IPR036259">
    <property type="entry name" value="MFS_trans_sf"/>
</dbReference>
<evidence type="ECO:0000256" key="1">
    <source>
        <dbReference type="ARBA" id="ARBA00004651"/>
    </source>
</evidence>
<evidence type="ECO:0000256" key="4">
    <source>
        <dbReference type="ARBA" id="ARBA00022475"/>
    </source>
</evidence>
<dbReference type="PROSITE" id="PS50850">
    <property type="entry name" value="MFS"/>
    <property type="match status" value="1"/>
</dbReference>
<feature type="transmembrane region" description="Helical" evidence="11">
    <location>
        <begin position="104"/>
        <end position="122"/>
    </location>
</feature>
<dbReference type="InterPro" id="IPR005828">
    <property type="entry name" value="MFS_sugar_transport-like"/>
</dbReference>
<feature type="transmembrane region" description="Helical" evidence="11">
    <location>
        <begin position="258"/>
        <end position="281"/>
    </location>
</feature>
<keyword evidence="3" id="KW-0813">Transport</keyword>
<comment type="function">
    <text evidence="9">May be a proton symporter involved in the uptake of osmolytes such as proline and glycine betaine.</text>
</comment>
<feature type="transmembrane region" description="Helical" evidence="11">
    <location>
        <begin position="389"/>
        <end position="408"/>
    </location>
</feature>
<feature type="transmembrane region" description="Helical" evidence="11">
    <location>
        <begin position="293"/>
        <end position="312"/>
    </location>
</feature>
<keyword evidence="7 11" id="KW-1133">Transmembrane helix</keyword>
<proteinExistence type="inferred from homology"/>
<dbReference type="CDD" id="cd17369">
    <property type="entry name" value="MFS_ShiA_like"/>
    <property type="match status" value="1"/>
</dbReference>
<evidence type="ECO:0000313" key="13">
    <source>
        <dbReference type="EMBL" id="XDS44228.1"/>
    </source>
</evidence>
<feature type="transmembrane region" description="Helical" evidence="11">
    <location>
        <begin position="68"/>
        <end position="92"/>
    </location>
</feature>
<feature type="transmembrane region" description="Helical" evidence="11">
    <location>
        <begin position="324"/>
        <end position="343"/>
    </location>
</feature>
<feature type="transmembrane region" description="Helical" evidence="11">
    <location>
        <begin position="168"/>
        <end position="192"/>
    </location>
</feature>
<evidence type="ECO:0000256" key="9">
    <source>
        <dbReference type="ARBA" id="ARBA00037295"/>
    </source>
</evidence>
<dbReference type="Pfam" id="PF00083">
    <property type="entry name" value="Sugar_tr"/>
    <property type="match status" value="1"/>
</dbReference>